<keyword evidence="6" id="KW-1185">Reference proteome</keyword>
<reference evidence="5 6" key="1">
    <citation type="journal article" date="2011" name="Stand. Genomic Sci.">
        <title>Complete genome sequence of Desulfobulbus propionicus type strain (1pr3).</title>
        <authorList>
            <person name="Pagani I."/>
            <person name="Lapidus A."/>
            <person name="Nolan M."/>
            <person name="Lucas S."/>
            <person name="Hammon N."/>
            <person name="Deshpande S."/>
            <person name="Cheng J.F."/>
            <person name="Chertkov O."/>
            <person name="Davenport K."/>
            <person name="Tapia R."/>
            <person name="Han C."/>
            <person name="Goodwin L."/>
            <person name="Pitluck S."/>
            <person name="Liolios K."/>
            <person name="Mavromatis K."/>
            <person name="Ivanova N."/>
            <person name="Mikhailova N."/>
            <person name="Pati A."/>
            <person name="Chen A."/>
            <person name="Palaniappan K."/>
            <person name="Land M."/>
            <person name="Hauser L."/>
            <person name="Chang Y.J."/>
            <person name="Jeffries C.D."/>
            <person name="Detter J.C."/>
            <person name="Brambilla E."/>
            <person name="Kannan K.P."/>
            <person name="Djao O.D."/>
            <person name="Rohde M."/>
            <person name="Pukall R."/>
            <person name="Spring S."/>
            <person name="Goker M."/>
            <person name="Sikorski J."/>
            <person name="Woyke T."/>
            <person name="Bristow J."/>
            <person name="Eisen J.A."/>
            <person name="Markowitz V."/>
            <person name="Hugenholtz P."/>
            <person name="Kyrpides N.C."/>
            <person name="Klenk H.P."/>
        </authorList>
    </citation>
    <scope>NUCLEOTIDE SEQUENCE [LARGE SCALE GENOMIC DNA]</scope>
    <source>
        <strain evidence="6">ATCC 33891 / DSM 2032 / 1pr3</strain>
    </source>
</reference>
<evidence type="ECO:0000256" key="1">
    <source>
        <dbReference type="ARBA" id="ARBA00022553"/>
    </source>
</evidence>
<dbReference type="PANTHER" id="PTHR44591:SF14">
    <property type="entry name" value="PROTEIN PILG"/>
    <property type="match status" value="1"/>
</dbReference>
<dbReference type="EMBL" id="CP002364">
    <property type="protein sequence ID" value="ADW17318.1"/>
    <property type="molecule type" value="Genomic_DNA"/>
</dbReference>
<keyword evidence="1" id="KW-0597">Phosphoprotein</keyword>
<dbReference type="InterPro" id="IPR001789">
    <property type="entry name" value="Sig_transdc_resp-reg_receiver"/>
</dbReference>
<protein>
    <submittedName>
        <fullName evidence="5">Response regulator receiver protein</fullName>
    </submittedName>
</protein>
<dbReference type="PROSITE" id="PS50110">
    <property type="entry name" value="RESPONSE_REGULATORY"/>
    <property type="match status" value="1"/>
</dbReference>
<dbReference type="Proteomes" id="UP000006365">
    <property type="component" value="Chromosome"/>
</dbReference>
<dbReference type="SMART" id="SM00448">
    <property type="entry name" value="REC"/>
    <property type="match status" value="1"/>
</dbReference>
<sequence length="152" mass="16847">MNQARSTNRQRNCTPRFAGLARNRHLTVTAISILIIDPEAEFTSILTDRLNSWGFAATAVNSCADAMDWLEHSRPEVVVLGLEAGNREGLNLLGWIRTRHPELKIIVLAGKGATLAAMNSLANGVFDLLPQPVELGVLIDAIRRAQRKQRRR</sequence>
<evidence type="ECO:0000259" key="4">
    <source>
        <dbReference type="PROSITE" id="PS50110"/>
    </source>
</evidence>
<dbReference type="SUPFAM" id="SSF52172">
    <property type="entry name" value="CheY-like"/>
    <property type="match status" value="1"/>
</dbReference>
<organism evidence="5 6">
    <name type="scientific">Desulfobulbus propionicus (strain ATCC 33891 / DSM 2032 / VKM B-1956 / 1pr3)</name>
    <dbReference type="NCBI Taxonomy" id="577650"/>
    <lineage>
        <taxon>Bacteria</taxon>
        <taxon>Pseudomonadati</taxon>
        <taxon>Thermodesulfobacteriota</taxon>
        <taxon>Desulfobulbia</taxon>
        <taxon>Desulfobulbales</taxon>
        <taxon>Desulfobulbaceae</taxon>
        <taxon>Desulfobulbus</taxon>
    </lineage>
</organism>
<evidence type="ECO:0000313" key="5">
    <source>
        <dbReference type="EMBL" id="ADW17318.1"/>
    </source>
</evidence>
<dbReference type="InterPro" id="IPR011006">
    <property type="entry name" value="CheY-like_superfamily"/>
</dbReference>
<evidence type="ECO:0000313" key="6">
    <source>
        <dbReference type="Proteomes" id="UP000006365"/>
    </source>
</evidence>
<comment type="caution">
    <text evidence="3">Lacks conserved residue(s) required for the propagation of feature annotation.</text>
</comment>
<dbReference type="PANTHER" id="PTHR44591">
    <property type="entry name" value="STRESS RESPONSE REGULATOR PROTEIN 1"/>
    <property type="match status" value="1"/>
</dbReference>
<dbReference type="RefSeq" id="WP_015723861.1">
    <property type="nucleotide sequence ID" value="NC_014972.1"/>
</dbReference>
<dbReference type="InterPro" id="IPR050595">
    <property type="entry name" value="Bact_response_regulator"/>
</dbReference>
<name>A0A7U3YL79_DESPD</name>
<dbReference type="CDD" id="cd00156">
    <property type="entry name" value="REC"/>
    <property type="match status" value="1"/>
</dbReference>
<keyword evidence="2" id="KW-0902">Two-component regulatory system</keyword>
<dbReference type="KEGG" id="dpr:Despr_1147"/>
<dbReference type="AlphaFoldDB" id="A0A7U3YL79"/>
<accession>A0A7U3YL79</accession>
<evidence type="ECO:0000256" key="2">
    <source>
        <dbReference type="ARBA" id="ARBA00023012"/>
    </source>
</evidence>
<evidence type="ECO:0000256" key="3">
    <source>
        <dbReference type="PROSITE-ProRule" id="PRU00169"/>
    </source>
</evidence>
<dbReference type="Pfam" id="PF00072">
    <property type="entry name" value="Response_reg"/>
    <property type="match status" value="1"/>
</dbReference>
<dbReference type="GO" id="GO:0000160">
    <property type="term" value="P:phosphorelay signal transduction system"/>
    <property type="evidence" value="ECO:0007669"/>
    <property type="project" value="UniProtKB-KW"/>
</dbReference>
<gene>
    <name evidence="5" type="ordered locus">Despr_1147</name>
</gene>
<proteinExistence type="predicted"/>
<dbReference type="Gene3D" id="3.40.50.2300">
    <property type="match status" value="1"/>
</dbReference>
<feature type="domain" description="Response regulatory" evidence="4">
    <location>
        <begin position="32"/>
        <end position="146"/>
    </location>
</feature>